<evidence type="ECO:0000256" key="2">
    <source>
        <dbReference type="ARBA" id="ARBA00022898"/>
    </source>
</evidence>
<evidence type="ECO:0000256" key="3">
    <source>
        <dbReference type="ARBA" id="ARBA00023239"/>
    </source>
</evidence>
<evidence type="ECO:0000313" key="7">
    <source>
        <dbReference type="Proteomes" id="UP001623232"/>
    </source>
</evidence>
<dbReference type="Gene3D" id="3.40.50.1100">
    <property type="match status" value="2"/>
</dbReference>
<dbReference type="GO" id="GO:0008721">
    <property type="term" value="F:D-serine ammonia-lyase activity"/>
    <property type="evidence" value="ECO:0007669"/>
    <property type="project" value="UniProtKB-EC"/>
</dbReference>
<comment type="similarity">
    <text evidence="4">Belongs to the serine/threonine dehydratase family. DsdA subfamily.</text>
</comment>
<dbReference type="PANTHER" id="PTHR48078">
    <property type="entry name" value="THREONINE DEHYDRATASE, MITOCHONDRIAL-RELATED"/>
    <property type="match status" value="1"/>
</dbReference>
<evidence type="ECO:0000256" key="4">
    <source>
        <dbReference type="HAMAP-Rule" id="MF_01030"/>
    </source>
</evidence>
<dbReference type="InterPro" id="IPR050147">
    <property type="entry name" value="Ser/Thr_Dehydratase"/>
</dbReference>
<sequence>MLAASKKDNEMDKTLVSRLQALEPLMWINPGLGPTASVQVPVRPEQVAEAEKNWRLLGPLLQHCFADLQHSGGVIASELTEATDLATAMGKAPGRYFVKGDHALPVAGSVKARGGVYEVFLHALSLARQLGLIAPDATPSELASDAVRKKFGGFTVAVGSTGNLGLSVGIAARALGFRAVVHMSADAKPWKVTRLRRHGVDVVQHQADYGTAVASARQQAQADSTIYFVDDERSELLFFGYSAAAAELRDQLTERQVPVDANHPLFLYLPCGIGGAPGGIAYGLKQVFGDHAHCFFVEPAQSPCALVQLASGLKSVVTVYDIGLTNQTEADGMAVAEVSQFVAQVMQPLLSGVYTVADDDLFRWLALAQEHAGLQLEPSAAACLGGPQMLLSTAEGQGYLAQHGLDACIGQGTHVMWATGGSLVPQDEYQGFLQKGCALMV</sequence>
<dbReference type="Proteomes" id="UP001623232">
    <property type="component" value="Plasmid unnamed4"/>
</dbReference>
<dbReference type="InterPro" id="IPR001926">
    <property type="entry name" value="TrpB-like_PALP"/>
</dbReference>
<dbReference type="EMBL" id="CP123585">
    <property type="protein sequence ID" value="WZK91322.1"/>
    <property type="molecule type" value="Genomic_DNA"/>
</dbReference>
<reference evidence="6 7" key="1">
    <citation type="submission" date="2023-04" db="EMBL/GenBank/DDBJ databases">
        <title>Complete genome sequence of Alisedimentitalea scapharcae.</title>
        <authorList>
            <person name="Rong J.-C."/>
            <person name="Yi M.-L."/>
            <person name="Zhao Q."/>
        </authorList>
    </citation>
    <scope>NUCLEOTIDE SEQUENCE [LARGE SCALE GENOMIC DNA]</scope>
    <source>
        <strain evidence="6 7">KCTC 42119</strain>
        <plasmid evidence="6 7">unnamed4</plasmid>
    </source>
</reference>
<organism evidence="6 7">
    <name type="scientific">Aliisedimentitalea scapharcae</name>
    <dbReference type="NCBI Taxonomy" id="1524259"/>
    <lineage>
        <taxon>Bacteria</taxon>
        <taxon>Pseudomonadati</taxon>
        <taxon>Pseudomonadota</taxon>
        <taxon>Alphaproteobacteria</taxon>
        <taxon>Rhodobacterales</taxon>
        <taxon>Roseobacteraceae</taxon>
        <taxon>Aliisedimentitalea</taxon>
    </lineage>
</organism>
<dbReference type="Pfam" id="PF00291">
    <property type="entry name" value="PALP"/>
    <property type="match status" value="1"/>
</dbReference>
<comment type="cofactor">
    <cofactor evidence="1 4">
        <name>pyridoxal 5'-phosphate</name>
        <dbReference type="ChEBI" id="CHEBI:597326"/>
    </cofactor>
</comment>
<name>A0ABZ2Y1A0_9RHOB</name>
<dbReference type="InterPro" id="IPR036052">
    <property type="entry name" value="TrpB-like_PALP_sf"/>
</dbReference>
<comment type="catalytic activity">
    <reaction evidence="4">
        <text>D-serine = pyruvate + NH4(+)</text>
        <dbReference type="Rhea" id="RHEA:13977"/>
        <dbReference type="ChEBI" id="CHEBI:15361"/>
        <dbReference type="ChEBI" id="CHEBI:28938"/>
        <dbReference type="ChEBI" id="CHEBI:35247"/>
        <dbReference type="EC" id="4.3.1.18"/>
    </reaction>
</comment>
<dbReference type="NCBIfam" id="TIGR02035">
    <property type="entry name" value="D_Ser_am_lyase"/>
    <property type="match status" value="1"/>
</dbReference>
<evidence type="ECO:0000256" key="1">
    <source>
        <dbReference type="ARBA" id="ARBA00001933"/>
    </source>
</evidence>
<dbReference type="PANTHER" id="PTHR48078:SF9">
    <property type="entry name" value="D-SERINE DEHYDRATASE"/>
    <property type="match status" value="1"/>
</dbReference>
<dbReference type="EC" id="4.3.1.18" evidence="4"/>
<keyword evidence="6" id="KW-0614">Plasmid</keyword>
<dbReference type="SUPFAM" id="SSF53686">
    <property type="entry name" value="Tryptophan synthase beta subunit-like PLP-dependent enzymes"/>
    <property type="match status" value="1"/>
</dbReference>
<dbReference type="InterPro" id="IPR011780">
    <property type="entry name" value="D_Ser_am_lyase"/>
</dbReference>
<evidence type="ECO:0000313" key="6">
    <source>
        <dbReference type="EMBL" id="WZK91322.1"/>
    </source>
</evidence>
<gene>
    <name evidence="4" type="primary">dsdA</name>
    <name evidence="6" type="ORF">QEZ52_21565</name>
</gene>
<geneLocation type="plasmid" evidence="6 7">
    <name>unnamed4</name>
</geneLocation>
<protein>
    <recommendedName>
        <fullName evidence="4">Probable D-serine dehydratase</fullName>
        <ecNumber evidence="4">4.3.1.18</ecNumber>
    </recommendedName>
    <alternativeName>
        <fullName evidence="4">D-serine deaminase</fullName>
        <shortName evidence="4">DSD</shortName>
    </alternativeName>
</protein>
<evidence type="ECO:0000259" key="5">
    <source>
        <dbReference type="Pfam" id="PF00291"/>
    </source>
</evidence>
<keyword evidence="2 4" id="KW-0663">Pyridoxal phosphate</keyword>
<keyword evidence="7" id="KW-1185">Reference proteome</keyword>
<dbReference type="NCBIfam" id="NF002823">
    <property type="entry name" value="PRK02991.1"/>
    <property type="match status" value="1"/>
</dbReference>
<feature type="modified residue" description="N6-(pyridoxal phosphate)lysine" evidence="4">
    <location>
        <position position="111"/>
    </location>
</feature>
<feature type="domain" description="Tryptophan synthase beta chain-like PALP" evidence="5">
    <location>
        <begin position="80"/>
        <end position="386"/>
    </location>
</feature>
<keyword evidence="3 4" id="KW-0456">Lyase</keyword>
<accession>A0ABZ2Y1A0</accession>
<proteinExistence type="inferred from homology"/>
<dbReference type="HAMAP" id="MF_01030">
    <property type="entry name" value="D_Ser_dehydrat"/>
    <property type="match status" value="1"/>
</dbReference>
<dbReference type="RefSeq" id="WP_343212029.1">
    <property type="nucleotide sequence ID" value="NZ_CP123585.1"/>
</dbReference>